<evidence type="ECO:0000259" key="1">
    <source>
        <dbReference type="PROSITE" id="PS50943"/>
    </source>
</evidence>
<dbReference type="PROSITE" id="PS50943">
    <property type="entry name" value="HTH_CROC1"/>
    <property type="match status" value="1"/>
</dbReference>
<dbReference type="InterPro" id="IPR010982">
    <property type="entry name" value="Lambda_DNA-bd_dom_sf"/>
</dbReference>
<dbReference type="SUPFAM" id="SSF47413">
    <property type="entry name" value="lambda repressor-like DNA-binding domains"/>
    <property type="match status" value="1"/>
</dbReference>
<dbReference type="SMART" id="SM00530">
    <property type="entry name" value="HTH_XRE"/>
    <property type="match status" value="1"/>
</dbReference>
<name>A0ABY2DH98_9ACTN</name>
<dbReference type="EMBL" id="SMKE01000272">
    <property type="protein sequence ID" value="TDB96374.1"/>
    <property type="molecule type" value="Genomic_DNA"/>
</dbReference>
<dbReference type="CDD" id="cd00093">
    <property type="entry name" value="HTH_XRE"/>
    <property type="match status" value="1"/>
</dbReference>
<comment type="caution">
    <text evidence="2">The sequence shown here is derived from an EMBL/GenBank/DDBJ whole genome shotgun (WGS) entry which is preliminary data.</text>
</comment>
<evidence type="ECO:0000313" key="2">
    <source>
        <dbReference type="EMBL" id="TDB96374.1"/>
    </source>
</evidence>
<accession>A0ABY2DH98</accession>
<reference evidence="2 3" key="1">
    <citation type="submission" date="2019-02" db="EMBL/GenBank/DDBJ databases">
        <title>Draft genome sequences of novel Actinobacteria.</title>
        <authorList>
            <person name="Sahin N."/>
            <person name="Ay H."/>
            <person name="Saygin H."/>
        </authorList>
    </citation>
    <scope>NUCLEOTIDE SEQUENCE [LARGE SCALE GENOMIC DNA]</scope>
    <source>
        <strain evidence="2 3">JCM 30529</strain>
    </source>
</reference>
<organism evidence="2 3">
    <name type="scientific">Micromonospora fluostatini</name>
    <dbReference type="NCBI Taxonomy" id="1629071"/>
    <lineage>
        <taxon>Bacteria</taxon>
        <taxon>Bacillati</taxon>
        <taxon>Actinomycetota</taxon>
        <taxon>Actinomycetes</taxon>
        <taxon>Micromonosporales</taxon>
        <taxon>Micromonosporaceae</taxon>
        <taxon>Micromonospora</taxon>
    </lineage>
</organism>
<dbReference type="Proteomes" id="UP000295626">
    <property type="component" value="Unassembled WGS sequence"/>
</dbReference>
<proteinExistence type="predicted"/>
<dbReference type="InterPro" id="IPR001387">
    <property type="entry name" value="Cro/C1-type_HTH"/>
</dbReference>
<sequence>MTRPTTGEHLARLRRQASLTQEQLAERSGIGVETIRKLEQGVRQSSRLDTLHALARALAVPTSTLVGDQAEAAARAEPDHRPLSLAEIRRAVAPVRGLGGAALAAPVDEPPTVDVLRARLHHADRAYQADDYATALSALPGLLLDARARAGLADDTDRPAAYVLLARTQHLAGNLLIQLRAGDLAQTALSGALDAAERAGDKVVAATVMQGQCWLLMRQGRLGEAAELAVLTADQIEPKFSRATPAELAAWGWLVMSAAAAYARDNEPGTATELVDAAAAAAARLGDRTPASEHLMMVSGFTAGKVQMQRAENAVVAGDPVRALELAALVPHGPTPVGSSWQRHRLDVAWSHAQRRQYGEATAVLSELRALAPAWLRHQRYARDIVQSISNGRRRAMSTELADLASLVGYTG</sequence>
<feature type="domain" description="HTH cro/C1-type" evidence="1">
    <location>
        <begin position="10"/>
        <end position="65"/>
    </location>
</feature>
<dbReference type="Gene3D" id="1.10.260.40">
    <property type="entry name" value="lambda repressor-like DNA-binding domains"/>
    <property type="match status" value="1"/>
</dbReference>
<dbReference type="Pfam" id="PF01381">
    <property type="entry name" value="HTH_3"/>
    <property type="match status" value="1"/>
</dbReference>
<protein>
    <submittedName>
        <fullName evidence="2">XRE family transcriptional regulator</fullName>
    </submittedName>
</protein>
<gene>
    <name evidence="2" type="ORF">E1091_09340</name>
</gene>
<keyword evidence="3" id="KW-1185">Reference proteome</keyword>
<evidence type="ECO:0000313" key="3">
    <source>
        <dbReference type="Proteomes" id="UP000295626"/>
    </source>
</evidence>